<dbReference type="EMBL" id="SEYY01010080">
    <property type="protein sequence ID" value="KAB7501617.1"/>
    <property type="molecule type" value="Genomic_DNA"/>
</dbReference>
<dbReference type="InterPro" id="IPR003439">
    <property type="entry name" value="ABC_transporter-like_ATP-bd"/>
</dbReference>
<evidence type="ECO:0000259" key="7">
    <source>
        <dbReference type="Pfam" id="PF00005"/>
    </source>
</evidence>
<dbReference type="GO" id="GO:0005524">
    <property type="term" value="F:ATP binding"/>
    <property type="evidence" value="ECO:0007669"/>
    <property type="project" value="InterPro"/>
</dbReference>
<keyword evidence="5" id="KW-1133">Transmembrane helix</keyword>
<accession>A0A5N5T5U9</accession>
<keyword evidence="3" id="KW-0813">Transport</keyword>
<reference evidence="8 9" key="1">
    <citation type="journal article" date="2019" name="PLoS Biol.">
        <title>Sex chromosomes control vertical transmission of feminizing Wolbachia symbionts in an isopod.</title>
        <authorList>
            <person name="Becking T."/>
            <person name="Chebbi M.A."/>
            <person name="Giraud I."/>
            <person name="Moumen B."/>
            <person name="Laverre T."/>
            <person name="Caubet Y."/>
            <person name="Peccoud J."/>
            <person name="Gilbert C."/>
            <person name="Cordaux R."/>
        </authorList>
    </citation>
    <scope>NUCLEOTIDE SEQUENCE [LARGE SCALE GENOMIC DNA]</scope>
    <source>
        <strain evidence="8">ANa2</strain>
        <tissue evidence="8">Whole body excluding digestive tract and cuticle</tissue>
    </source>
</reference>
<evidence type="ECO:0000256" key="6">
    <source>
        <dbReference type="ARBA" id="ARBA00023136"/>
    </source>
</evidence>
<proteinExistence type="inferred from homology"/>
<dbReference type="SUPFAM" id="SSF52540">
    <property type="entry name" value="P-loop containing nucleoside triphosphate hydrolases"/>
    <property type="match status" value="1"/>
</dbReference>
<organism evidence="8 9">
    <name type="scientific">Armadillidium nasatum</name>
    <dbReference type="NCBI Taxonomy" id="96803"/>
    <lineage>
        <taxon>Eukaryota</taxon>
        <taxon>Metazoa</taxon>
        <taxon>Ecdysozoa</taxon>
        <taxon>Arthropoda</taxon>
        <taxon>Crustacea</taxon>
        <taxon>Multicrustacea</taxon>
        <taxon>Malacostraca</taxon>
        <taxon>Eumalacostraca</taxon>
        <taxon>Peracarida</taxon>
        <taxon>Isopoda</taxon>
        <taxon>Oniscidea</taxon>
        <taxon>Crinocheta</taxon>
        <taxon>Armadillidiidae</taxon>
        <taxon>Armadillidium</taxon>
    </lineage>
</organism>
<keyword evidence="9" id="KW-1185">Reference proteome</keyword>
<comment type="subcellular location">
    <subcellularLocation>
        <location evidence="1">Membrane</location>
        <topology evidence="1">Multi-pass membrane protein</topology>
    </subcellularLocation>
</comment>
<dbReference type="Gene3D" id="3.40.50.300">
    <property type="entry name" value="P-loop containing nucleotide triphosphate hydrolases"/>
    <property type="match status" value="1"/>
</dbReference>
<comment type="similarity">
    <text evidence="2">Belongs to the ABC transporter superfamily. ABCG family. Eye pigment precursor importer (TC 3.A.1.204) subfamily.</text>
</comment>
<evidence type="ECO:0000256" key="2">
    <source>
        <dbReference type="ARBA" id="ARBA00005814"/>
    </source>
</evidence>
<dbReference type="GO" id="GO:0005886">
    <property type="term" value="C:plasma membrane"/>
    <property type="evidence" value="ECO:0007669"/>
    <property type="project" value="TreeGrafter"/>
</dbReference>
<dbReference type="Proteomes" id="UP000326759">
    <property type="component" value="Unassembled WGS sequence"/>
</dbReference>
<keyword evidence="4" id="KW-0812">Transmembrane</keyword>
<name>A0A5N5T5U9_9CRUS</name>
<comment type="caution">
    <text evidence="8">The sequence shown here is derived from an EMBL/GenBank/DDBJ whole genome shotgun (WGS) entry which is preliminary data.</text>
</comment>
<dbReference type="PANTHER" id="PTHR48041:SF78">
    <property type="entry name" value="ABC TRANSPORTER EXPRESSED IN TRACHEA, ISOFORM A"/>
    <property type="match status" value="1"/>
</dbReference>
<keyword evidence="6" id="KW-0472">Membrane</keyword>
<evidence type="ECO:0000256" key="4">
    <source>
        <dbReference type="ARBA" id="ARBA00022692"/>
    </source>
</evidence>
<sequence length="185" mass="20661">MSFSWRTRINLKFSELTYDVPKDKESKRILKGVSGRFLSGQISAILGPSGAGKTTLMNILAGHKKMKISGEILVNGKPRCLKSFQKQSCYIMQDEHLLKYLTVQESMDAAAALKIGKSCQDLSVKSTIDEILSALGLEETKDTRVSNLSGGERKRLSIAFEFLSKPPIMFLDEPTRCDMKFFICI</sequence>
<evidence type="ECO:0000313" key="8">
    <source>
        <dbReference type="EMBL" id="KAB7501617.1"/>
    </source>
</evidence>
<gene>
    <name evidence="8" type="primary">abcG22</name>
    <name evidence="8" type="ORF">Anas_08002</name>
</gene>
<evidence type="ECO:0000256" key="3">
    <source>
        <dbReference type="ARBA" id="ARBA00022448"/>
    </source>
</evidence>
<dbReference type="InterPro" id="IPR050352">
    <property type="entry name" value="ABCG_transporters"/>
</dbReference>
<dbReference type="GO" id="GO:0016887">
    <property type="term" value="F:ATP hydrolysis activity"/>
    <property type="evidence" value="ECO:0007669"/>
    <property type="project" value="InterPro"/>
</dbReference>
<evidence type="ECO:0000256" key="5">
    <source>
        <dbReference type="ARBA" id="ARBA00022989"/>
    </source>
</evidence>
<dbReference type="AlphaFoldDB" id="A0A5N5T5U9"/>
<dbReference type="InterPro" id="IPR027417">
    <property type="entry name" value="P-loop_NTPase"/>
</dbReference>
<evidence type="ECO:0000256" key="1">
    <source>
        <dbReference type="ARBA" id="ARBA00004141"/>
    </source>
</evidence>
<dbReference type="PANTHER" id="PTHR48041">
    <property type="entry name" value="ABC TRANSPORTER G FAMILY MEMBER 28"/>
    <property type="match status" value="1"/>
</dbReference>
<feature type="domain" description="ABC transporter" evidence="7">
    <location>
        <begin position="30"/>
        <end position="175"/>
    </location>
</feature>
<protein>
    <submittedName>
        <fullName evidence="8">ABC transporter G family member 22</fullName>
    </submittedName>
</protein>
<dbReference type="GO" id="GO:0042626">
    <property type="term" value="F:ATPase-coupled transmembrane transporter activity"/>
    <property type="evidence" value="ECO:0007669"/>
    <property type="project" value="TreeGrafter"/>
</dbReference>
<dbReference type="OrthoDB" id="6348494at2759"/>
<evidence type="ECO:0000313" key="9">
    <source>
        <dbReference type="Proteomes" id="UP000326759"/>
    </source>
</evidence>
<dbReference type="Pfam" id="PF00005">
    <property type="entry name" value="ABC_tran"/>
    <property type="match status" value="1"/>
</dbReference>